<dbReference type="AlphaFoldDB" id="A0A1L7VMD9"/>
<comment type="caution">
    <text evidence="2">The sequence shown here is derived from an EMBL/GenBank/DDBJ whole genome shotgun (WGS) entry which is preliminary data.</text>
</comment>
<sequence length="106" mass="11998">MPRSRESIEAEISAVKCEINTTEKDINNVNWEILGVQAKGRAATAICTSPNFSDEQTCVARQQRSEFLRQEVEQELKLEKLKMDLLMKNGKIACLERELQSAKLDG</sequence>
<accession>A0A1L7VMD9</accession>
<gene>
    <name evidence="2" type="ORF">FPRO_11277</name>
</gene>
<evidence type="ECO:0000313" key="3">
    <source>
        <dbReference type="Proteomes" id="UP000183971"/>
    </source>
</evidence>
<dbReference type="EMBL" id="FJOF01000005">
    <property type="protein sequence ID" value="CZR41687.1"/>
    <property type="molecule type" value="Genomic_DNA"/>
</dbReference>
<protein>
    <submittedName>
        <fullName evidence="2">Uncharacterized protein</fullName>
    </submittedName>
</protein>
<reference evidence="3" key="1">
    <citation type="journal article" date="2016" name="Genome Biol. Evol.">
        <title>Comparative 'omics' of the Fusarium fujikuroi species complex highlights differences in genetic potential and metabolite synthesis.</title>
        <authorList>
            <person name="Niehaus E.-M."/>
            <person name="Muensterkoetter M."/>
            <person name="Proctor R.H."/>
            <person name="Brown D.W."/>
            <person name="Sharon A."/>
            <person name="Idan Y."/>
            <person name="Oren-Young L."/>
            <person name="Sieber C.M."/>
            <person name="Novak O."/>
            <person name="Pencik A."/>
            <person name="Tarkowska D."/>
            <person name="Hromadova K."/>
            <person name="Freeman S."/>
            <person name="Maymon M."/>
            <person name="Elazar M."/>
            <person name="Youssef S.A."/>
            <person name="El-Shabrawy E.S.M."/>
            <person name="Shalaby A.B.A."/>
            <person name="Houterman P."/>
            <person name="Brock N.L."/>
            <person name="Burkhardt I."/>
            <person name="Tsavkelova E.A."/>
            <person name="Dickschat J.S."/>
            <person name="Galuszka P."/>
            <person name="Gueldener U."/>
            <person name="Tudzynski B."/>
        </authorList>
    </citation>
    <scope>NUCLEOTIDE SEQUENCE [LARGE SCALE GENOMIC DNA]</scope>
    <source>
        <strain evidence="3">ET1</strain>
    </source>
</reference>
<proteinExistence type="predicted"/>
<evidence type="ECO:0000313" key="2">
    <source>
        <dbReference type="EMBL" id="CZR41687.1"/>
    </source>
</evidence>
<dbReference type="Proteomes" id="UP000183971">
    <property type="component" value="Unassembled WGS sequence"/>
</dbReference>
<organism evidence="2 3">
    <name type="scientific">Fusarium proliferatum (strain ET1)</name>
    <name type="common">Orchid endophyte fungus</name>
    <dbReference type="NCBI Taxonomy" id="1227346"/>
    <lineage>
        <taxon>Eukaryota</taxon>
        <taxon>Fungi</taxon>
        <taxon>Dikarya</taxon>
        <taxon>Ascomycota</taxon>
        <taxon>Pezizomycotina</taxon>
        <taxon>Sordariomycetes</taxon>
        <taxon>Hypocreomycetidae</taxon>
        <taxon>Hypocreales</taxon>
        <taxon>Nectriaceae</taxon>
        <taxon>Fusarium</taxon>
        <taxon>Fusarium fujikuroi species complex</taxon>
    </lineage>
</organism>
<dbReference type="GeneID" id="42056146"/>
<keyword evidence="3" id="KW-1185">Reference proteome</keyword>
<evidence type="ECO:0000256" key="1">
    <source>
        <dbReference type="SAM" id="Coils"/>
    </source>
</evidence>
<name>A0A1L7VMD9_FUSPR</name>
<keyword evidence="1" id="KW-0175">Coiled coil</keyword>
<dbReference type="RefSeq" id="XP_031082279.1">
    <property type="nucleotide sequence ID" value="XM_031232331.1"/>
</dbReference>
<feature type="coiled-coil region" evidence="1">
    <location>
        <begin position="69"/>
        <end position="98"/>
    </location>
</feature>
<dbReference type="VEuPathDB" id="FungiDB:FPRO_11277"/>